<proteinExistence type="predicted"/>
<evidence type="ECO:0000259" key="8">
    <source>
        <dbReference type="PROSITE" id="PS50109"/>
    </source>
</evidence>
<dbReference type="PANTHER" id="PTHR43711:SF26">
    <property type="entry name" value="SENSOR HISTIDINE KINASE RCSC"/>
    <property type="match status" value="1"/>
</dbReference>
<keyword evidence="7" id="KW-0472">Membrane</keyword>
<keyword evidence="7" id="KW-0812">Transmembrane</keyword>
<dbReference type="Gene3D" id="3.30.565.10">
    <property type="entry name" value="Histidine kinase-like ATPase, C-terminal domain"/>
    <property type="match status" value="1"/>
</dbReference>
<dbReference type="InterPro" id="IPR003661">
    <property type="entry name" value="HisK_dim/P_dom"/>
</dbReference>
<dbReference type="PANTHER" id="PTHR43711">
    <property type="entry name" value="TWO-COMPONENT HISTIDINE KINASE"/>
    <property type="match status" value="1"/>
</dbReference>
<dbReference type="GO" id="GO:0016301">
    <property type="term" value="F:kinase activity"/>
    <property type="evidence" value="ECO:0007669"/>
    <property type="project" value="UniProtKB-KW"/>
</dbReference>
<dbReference type="InterPro" id="IPR003594">
    <property type="entry name" value="HATPase_dom"/>
</dbReference>
<accession>A0ABS2EBE9</accession>
<evidence type="ECO:0000256" key="2">
    <source>
        <dbReference type="ARBA" id="ARBA00012438"/>
    </source>
</evidence>
<dbReference type="SUPFAM" id="SSF55874">
    <property type="entry name" value="ATPase domain of HSP90 chaperone/DNA topoisomerase II/histidine kinase"/>
    <property type="match status" value="1"/>
</dbReference>
<dbReference type="SMART" id="SM00387">
    <property type="entry name" value="HATPase_c"/>
    <property type="match status" value="1"/>
</dbReference>
<dbReference type="EC" id="2.7.13.3" evidence="2"/>
<dbReference type="PROSITE" id="PS50109">
    <property type="entry name" value="HIS_KIN"/>
    <property type="match status" value="1"/>
</dbReference>
<sequence>MREKRRRLREALPFLGAIVLVGAMAWLLWEYVPRREVRYGLLGICAGLFLLAAWWRAWVRRQVADFADSLCDILDSLIAGEPDRWPQIYEDSLTAKVQGKLLQFYDIAREARRESQRDKQTIQELVSDISHQVKTPMANIRMFAGILKEHDLPEEKRQQFLETMEGQIGKLDFLMQSLIKMSRLETGTFVLKPEEASLADTIARAISLVWAGAEKKEIALETECGSDVAVRHDPRWTAEAIGNILDNAVKYTPRGGSITVRVRPWQIYTRIDIEDTGMGIAPDHYHDIFKRFYRAQEASGQDGVGLGLYLAQEIIRQEMGYITVKSEQGKGSVFSVFLPS</sequence>
<dbReference type="SUPFAM" id="SSF47384">
    <property type="entry name" value="Homodimeric domain of signal transducing histidine kinase"/>
    <property type="match status" value="1"/>
</dbReference>
<organism evidence="9 10">
    <name type="scientific">Faecalicatena fissicatena</name>
    <dbReference type="NCBI Taxonomy" id="290055"/>
    <lineage>
        <taxon>Bacteria</taxon>
        <taxon>Bacillati</taxon>
        <taxon>Bacillota</taxon>
        <taxon>Clostridia</taxon>
        <taxon>Lachnospirales</taxon>
        <taxon>Lachnospiraceae</taxon>
        <taxon>Faecalicatena</taxon>
    </lineage>
</organism>
<evidence type="ECO:0000256" key="6">
    <source>
        <dbReference type="ARBA" id="ARBA00023012"/>
    </source>
</evidence>
<keyword evidence="7" id="KW-1133">Transmembrane helix</keyword>
<dbReference type="InterPro" id="IPR004358">
    <property type="entry name" value="Sig_transdc_His_kin-like_C"/>
</dbReference>
<evidence type="ECO:0000256" key="4">
    <source>
        <dbReference type="ARBA" id="ARBA00022679"/>
    </source>
</evidence>
<reference evidence="9 10" key="1">
    <citation type="journal article" date="2021" name="Sci. Rep.">
        <title>The distribution of antibiotic resistance genes in chicken gut microbiota commensals.</title>
        <authorList>
            <person name="Juricova H."/>
            <person name="Matiasovicova J."/>
            <person name="Kubasova T."/>
            <person name="Cejkova D."/>
            <person name="Rychlik I."/>
        </authorList>
    </citation>
    <scope>NUCLEOTIDE SEQUENCE [LARGE SCALE GENOMIC DNA]</scope>
    <source>
        <strain evidence="9 10">An773</strain>
    </source>
</reference>
<evidence type="ECO:0000256" key="5">
    <source>
        <dbReference type="ARBA" id="ARBA00022777"/>
    </source>
</evidence>
<dbReference type="InterPro" id="IPR036097">
    <property type="entry name" value="HisK_dim/P_sf"/>
</dbReference>
<keyword evidence="4" id="KW-0808">Transferase</keyword>
<dbReference type="InterPro" id="IPR005467">
    <property type="entry name" value="His_kinase_dom"/>
</dbReference>
<dbReference type="CDD" id="cd00075">
    <property type="entry name" value="HATPase"/>
    <property type="match status" value="1"/>
</dbReference>
<dbReference type="Pfam" id="PF00512">
    <property type="entry name" value="HisKA"/>
    <property type="match status" value="1"/>
</dbReference>
<evidence type="ECO:0000313" key="10">
    <source>
        <dbReference type="Proteomes" id="UP000716906"/>
    </source>
</evidence>
<keyword evidence="6" id="KW-0902">Two-component regulatory system</keyword>
<dbReference type="Pfam" id="PF02518">
    <property type="entry name" value="HATPase_c"/>
    <property type="match status" value="1"/>
</dbReference>
<dbReference type="EMBL" id="JACLYY010000014">
    <property type="protein sequence ID" value="MBM6738984.1"/>
    <property type="molecule type" value="Genomic_DNA"/>
</dbReference>
<dbReference type="InterPro" id="IPR036890">
    <property type="entry name" value="HATPase_C_sf"/>
</dbReference>
<protein>
    <recommendedName>
        <fullName evidence="2">histidine kinase</fullName>
        <ecNumber evidence="2">2.7.13.3</ecNumber>
    </recommendedName>
</protein>
<gene>
    <name evidence="9" type="ORF">H7U36_12900</name>
</gene>
<dbReference type="InterPro" id="IPR050736">
    <property type="entry name" value="Sensor_HK_Regulatory"/>
</dbReference>
<dbReference type="RefSeq" id="WP_205156283.1">
    <property type="nucleotide sequence ID" value="NZ_JACLYY010000014.1"/>
</dbReference>
<feature type="transmembrane region" description="Helical" evidence="7">
    <location>
        <begin position="41"/>
        <end position="59"/>
    </location>
</feature>
<feature type="domain" description="Histidine kinase" evidence="8">
    <location>
        <begin position="128"/>
        <end position="340"/>
    </location>
</feature>
<name>A0ABS2EBE9_9FIRM</name>
<evidence type="ECO:0000256" key="3">
    <source>
        <dbReference type="ARBA" id="ARBA00022553"/>
    </source>
</evidence>
<evidence type="ECO:0000256" key="1">
    <source>
        <dbReference type="ARBA" id="ARBA00000085"/>
    </source>
</evidence>
<evidence type="ECO:0000256" key="7">
    <source>
        <dbReference type="SAM" id="Phobius"/>
    </source>
</evidence>
<comment type="catalytic activity">
    <reaction evidence="1">
        <text>ATP + protein L-histidine = ADP + protein N-phospho-L-histidine.</text>
        <dbReference type="EC" id="2.7.13.3"/>
    </reaction>
</comment>
<keyword evidence="3" id="KW-0597">Phosphoprotein</keyword>
<keyword evidence="10" id="KW-1185">Reference proteome</keyword>
<feature type="transmembrane region" description="Helical" evidence="7">
    <location>
        <begin position="12"/>
        <end position="29"/>
    </location>
</feature>
<evidence type="ECO:0000313" key="9">
    <source>
        <dbReference type="EMBL" id="MBM6738984.1"/>
    </source>
</evidence>
<comment type="caution">
    <text evidence="9">The sequence shown here is derived from an EMBL/GenBank/DDBJ whole genome shotgun (WGS) entry which is preliminary data.</text>
</comment>
<keyword evidence="5 9" id="KW-0418">Kinase</keyword>
<dbReference type="Proteomes" id="UP000716906">
    <property type="component" value="Unassembled WGS sequence"/>
</dbReference>
<dbReference type="SMART" id="SM00388">
    <property type="entry name" value="HisKA"/>
    <property type="match status" value="1"/>
</dbReference>
<dbReference type="PRINTS" id="PR00344">
    <property type="entry name" value="BCTRLSENSOR"/>
</dbReference>
<dbReference type="CDD" id="cd00082">
    <property type="entry name" value="HisKA"/>
    <property type="match status" value="1"/>
</dbReference>
<dbReference type="Gene3D" id="1.10.287.130">
    <property type="match status" value="1"/>
</dbReference>